<dbReference type="Proteomes" id="UP000325008">
    <property type="component" value="Unassembled WGS sequence"/>
</dbReference>
<sequence>MRTISRVRASWNLPLKSELRLDAPQGDETLAGKAKSISSGRERTCKRARCKERCDSIMGHRMCSRCGCSPTNPRETMHEMLKRRPDAEPVQIMPIPDAASLSLDEAITHPFWSTNEIEDQCSHQEEESIVQVGPGSSSRDFSQSVDRSKFARPRGGQRISRANGRGRHPPKDHCQILKEHAKKDDQEDQDEGKDIEAPAMKGDQFHDHEGCNDPLLARAGVATSSLPFLPSNRCDSCSSYISDLM</sequence>
<proteinExistence type="predicted"/>
<dbReference type="EMBL" id="OOIQ01000026">
    <property type="protein sequence ID" value="SPO49297.1"/>
    <property type="molecule type" value="Genomic_DNA"/>
</dbReference>
<protein>
    <submittedName>
        <fullName evidence="2">Uncharacterized protein</fullName>
    </submittedName>
</protein>
<evidence type="ECO:0000313" key="3">
    <source>
        <dbReference type="Proteomes" id="UP000325008"/>
    </source>
</evidence>
<feature type="compositionally biased region" description="Polar residues" evidence="1">
    <location>
        <begin position="134"/>
        <end position="145"/>
    </location>
</feature>
<reference evidence="2" key="1">
    <citation type="submission" date="2018-03" db="EMBL/GenBank/DDBJ databases">
        <authorList>
            <person name="Guldener U."/>
        </authorList>
    </citation>
    <scope>NUCLEOTIDE SEQUENCE [LARGE SCALE GENOMIC DNA]</scope>
    <source>
        <strain evidence="2">ATCC34888</strain>
    </source>
</reference>
<evidence type="ECO:0000313" key="2">
    <source>
        <dbReference type="EMBL" id="SPO49297.1"/>
    </source>
</evidence>
<accession>A0A5C3G0H3</accession>
<keyword evidence="3" id="KW-1185">Reference proteome</keyword>
<comment type="caution">
    <text evidence="2">The sequence shown here is derived from an EMBL/GenBank/DDBJ whole genome shotgun (WGS) entry which is preliminary data.</text>
</comment>
<evidence type="ECO:0000256" key="1">
    <source>
        <dbReference type="SAM" id="MobiDB-lite"/>
    </source>
</evidence>
<gene>
    <name evidence="2" type="ORF">PSANT_06988</name>
</gene>
<organism evidence="2 3">
    <name type="scientific">Pseudozyma antarctica</name>
    <name type="common">Yeast</name>
    <name type="synonym">Candida antarctica</name>
    <dbReference type="NCBI Taxonomy" id="84753"/>
    <lineage>
        <taxon>Eukaryota</taxon>
        <taxon>Fungi</taxon>
        <taxon>Dikarya</taxon>
        <taxon>Basidiomycota</taxon>
        <taxon>Ustilaginomycotina</taxon>
        <taxon>Ustilaginomycetes</taxon>
        <taxon>Ustilaginales</taxon>
        <taxon>Ustilaginaceae</taxon>
        <taxon>Moesziomyces</taxon>
    </lineage>
</organism>
<feature type="compositionally biased region" description="Basic and acidic residues" evidence="1">
    <location>
        <begin position="169"/>
        <end position="185"/>
    </location>
</feature>
<feature type="region of interest" description="Disordered" evidence="1">
    <location>
        <begin position="119"/>
        <end position="211"/>
    </location>
</feature>
<dbReference type="AlphaFoldDB" id="A0A5C3G0H3"/>
<name>A0A5C3G0H3_PSEA2</name>